<sequence>MAESPRERYRRRLEALEQRPLNLDLSRRGEYTREAGWNIDDYEADLPPEPPGEPLPGGSFRAAQEVLREYRFPPPDLITGIFLPERPLEQRVMLLEGRFLGFTFFFGVRVGGVVDELRETRQGLERVWGYDYATLEGHFERGQIEFTVAKRLDSGEVFFRIHAFSRTGTIRNPFYALGFRLFGRRLQRRFAHESMRRVQRLVQEKLATGRAGGEAPPVQPASAQPAAEARMEELAEDRR</sequence>
<proteinExistence type="predicted"/>
<dbReference type="RefSeq" id="WP_119315907.1">
    <property type="nucleotide sequence ID" value="NZ_QXDL01000146.1"/>
</dbReference>
<feature type="compositionally biased region" description="Basic and acidic residues" evidence="1">
    <location>
        <begin position="229"/>
        <end position="239"/>
    </location>
</feature>
<evidence type="ECO:0000256" key="1">
    <source>
        <dbReference type="SAM" id="MobiDB-lite"/>
    </source>
</evidence>
<organism evidence="3 4">
    <name type="scientific">Calidithermus terrae</name>
    <dbReference type="NCBI Taxonomy" id="1408545"/>
    <lineage>
        <taxon>Bacteria</taxon>
        <taxon>Thermotogati</taxon>
        <taxon>Deinococcota</taxon>
        <taxon>Deinococci</taxon>
        <taxon>Thermales</taxon>
        <taxon>Thermaceae</taxon>
        <taxon>Calidithermus</taxon>
    </lineage>
</organism>
<evidence type="ECO:0000313" key="4">
    <source>
        <dbReference type="Proteomes" id="UP000265715"/>
    </source>
</evidence>
<protein>
    <recommendedName>
        <fullName evidence="2">DUF1990 domain-containing protein</fullName>
    </recommendedName>
</protein>
<name>A0A399EFM9_9DEIN</name>
<reference evidence="3 4" key="1">
    <citation type="submission" date="2018-08" db="EMBL/GenBank/DDBJ databases">
        <title>Meiothermus terrae DSM 26712 genome sequencing project.</title>
        <authorList>
            <person name="Da Costa M.S."/>
            <person name="Albuquerque L."/>
            <person name="Raposo P."/>
            <person name="Froufe H.J.C."/>
            <person name="Barroso C.S."/>
            <person name="Egas C."/>
        </authorList>
    </citation>
    <scope>NUCLEOTIDE SEQUENCE [LARGE SCALE GENOMIC DNA]</scope>
    <source>
        <strain evidence="3 4">DSM 26712</strain>
    </source>
</reference>
<dbReference type="AlphaFoldDB" id="A0A399EFM9"/>
<dbReference type="EMBL" id="QXDL01000146">
    <property type="protein sequence ID" value="RIH81860.1"/>
    <property type="molecule type" value="Genomic_DNA"/>
</dbReference>
<feature type="region of interest" description="Disordered" evidence="1">
    <location>
        <begin position="206"/>
        <end position="239"/>
    </location>
</feature>
<comment type="caution">
    <text evidence="3">The sequence shown here is derived from an EMBL/GenBank/DDBJ whole genome shotgun (WGS) entry which is preliminary data.</text>
</comment>
<feature type="domain" description="DUF1990" evidence="2">
    <location>
        <begin position="35"/>
        <end position="196"/>
    </location>
</feature>
<gene>
    <name evidence="3" type="ORF">Mterra_02933</name>
</gene>
<evidence type="ECO:0000259" key="2">
    <source>
        <dbReference type="Pfam" id="PF09348"/>
    </source>
</evidence>
<dbReference type="InterPro" id="IPR018960">
    <property type="entry name" value="DUF1990"/>
</dbReference>
<dbReference type="OrthoDB" id="120660at2"/>
<dbReference type="Pfam" id="PF09348">
    <property type="entry name" value="DUF1990"/>
    <property type="match status" value="1"/>
</dbReference>
<evidence type="ECO:0000313" key="3">
    <source>
        <dbReference type="EMBL" id="RIH81860.1"/>
    </source>
</evidence>
<keyword evidence="4" id="KW-1185">Reference proteome</keyword>
<accession>A0A399EFM9</accession>
<dbReference type="Proteomes" id="UP000265715">
    <property type="component" value="Unassembled WGS sequence"/>
</dbReference>
<feature type="compositionally biased region" description="Low complexity" evidence="1">
    <location>
        <begin position="214"/>
        <end position="228"/>
    </location>
</feature>